<feature type="domain" description="Polymerase nucleotidyl transferase" evidence="1">
    <location>
        <begin position="18"/>
        <end position="85"/>
    </location>
</feature>
<organism evidence="2 3">
    <name type="scientific">Sorangium cellulosum</name>
    <name type="common">Polyangium cellulosum</name>
    <dbReference type="NCBI Taxonomy" id="56"/>
    <lineage>
        <taxon>Bacteria</taxon>
        <taxon>Pseudomonadati</taxon>
        <taxon>Myxococcota</taxon>
        <taxon>Polyangia</taxon>
        <taxon>Polyangiales</taxon>
        <taxon>Polyangiaceae</taxon>
        <taxon>Sorangium</taxon>
    </lineage>
</organism>
<name>A0A150PLX5_SORCE</name>
<dbReference type="EMBL" id="JELX01002039">
    <property type="protein sequence ID" value="KYF56729.1"/>
    <property type="molecule type" value="Genomic_DNA"/>
</dbReference>
<dbReference type="Pfam" id="PF01909">
    <property type="entry name" value="NTP_transf_2"/>
    <property type="match status" value="1"/>
</dbReference>
<evidence type="ECO:0000259" key="1">
    <source>
        <dbReference type="Pfam" id="PF01909"/>
    </source>
</evidence>
<evidence type="ECO:0000313" key="2">
    <source>
        <dbReference type="EMBL" id="KYF56729.1"/>
    </source>
</evidence>
<dbReference type="SUPFAM" id="SSF81301">
    <property type="entry name" value="Nucleotidyltransferase"/>
    <property type="match status" value="1"/>
</dbReference>
<dbReference type="Proteomes" id="UP000075604">
    <property type="component" value="Unassembled WGS sequence"/>
</dbReference>
<dbReference type="Gene3D" id="3.30.460.10">
    <property type="entry name" value="Beta Polymerase, domain 2"/>
    <property type="match status" value="1"/>
</dbReference>
<evidence type="ECO:0000313" key="3">
    <source>
        <dbReference type="Proteomes" id="UP000075604"/>
    </source>
</evidence>
<dbReference type="CDD" id="cd05403">
    <property type="entry name" value="NT_KNTase_like"/>
    <property type="match status" value="1"/>
</dbReference>
<dbReference type="GO" id="GO:0016779">
    <property type="term" value="F:nucleotidyltransferase activity"/>
    <property type="evidence" value="ECO:0007669"/>
    <property type="project" value="InterPro"/>
</dbReference>
<sequence>MLHPPATEEVPEPLLFRIVEKMRPVEVWLFGSRARGTARPGSDWDLLVVLPDDAIDDDLDLMHAWQMVRDLRIPTDVHPVRQSEFEEARSHAGTLARTVMHEGRRVYAR</sequence>
<comment type="caution">
    <text evidence="2">The sequence shown here is derived from an EMBL/GenBank/DDBJ whole genome shotgun (WGS) entry which is preliminary data.</text>
</comment>
<dbReference type="PANTHER" id="PTHR43449:SF3">
    <property type="entry name" value="POLYMERASE NUCLEOTIDYL TRANSFERASE DOMAIN-CONTAINING PROTEIN"/>
    <property type="match status" value="1"/>
</dbReference>
<dbReference type="InterPro" id="IPR043519">
    <property type="entry name" value="NT_sf"/>
</dbReference>
<reference evidence="2 3" key="1">
    <citation type="submission" date="2014-02" db="EMBL/GenBank/DDBJ databases">
        <title>The small core and large imbalanced accessory genome model reveals a collaborative survival strategy of Sorangium cellulosum strains in nature.</title>
        <authorList>
            <person name="Han K."/>
            <person name="Peng R."/>
            <person name="Blom J."/>
            <person name="Li Y.-Z."/>
        </authorList>
    </citation>
    <scope>NUCLEOTIDE SEQUENCE [LARGE SCALE GENOMIC DNA]</scope>
    <source>
        <strain evidence="2 3">So0157-18</strain>
    </source>
</reference>
<dbReference type="PANTHER" id="PTHR43449">
    <property type="entry name" value="NUCLEOTIDYLTRANSFERASE"/>
    <property type="match status" value="1"/>
</dbReference>
<gene>
    <name evidence="2" type="ORF">BE04_43770</name>
</gene>
<dbReference type="AlphaFoldDB" id="A0A150PLX5"/>
<dbReference type="InterPro" id="IPR002934">
    <property type="entry name" value="Polymerase_NTP_transf_dom"/>
</dbReference>
<accession>A0A150PLX5</accession>
<proteinExistence type="predicted"/>
<protein>
    <recommendedName>
        <fullName evidence="1">Polymerase nucleotidyl transferase domain-containing protein</fullName>
    </recommendedName>
</protein>